<keyword evidence="1" id="KW-0732">Signal</keyword>
<evidence type="ECO:0000313" key="2">
    <source>
        <dbReference type="EMBL" id="WNB17706.1"/>
    </source>
</evidence>
<dbReference type="KEGG" id="marp:QYS47_34745"/>
<dbReference type="AlphaFoldDB" id="A0AA52EXS4"/>
<dbReference type="InterPro" id="IPR032710">
    <property type="entry name" value="NTF2-like_dom_sf"/>
</dbReference>
<feature type="chain" id="PRO_5041413795" evidence="1">
    <location>
        <begin position="22"/>
        <end position="156"/>
    </location>
</feature>
<protein>
    <submittedName>
        <fullName evidence="2">Nuclear transport factor 2 family protein</fullName>
    </submittedName>
</protein>
<feature type="signal peptide" evidence="1">
    <location>
        <begin position="1"/>
        <end position="21"/>
    </location>
</feature>
<gene>
    <name evidence="2" type="ORF">QYS47_34745</name>
</gene>
<dbReference type="InterPro" id="IPR039437">
    <property type="entry name" value="FrzH/put_lumazine-bd"/>
</dbReference>
<dbReference type="SUPFAM" id="SSF54427">
    <property type="entry name" value="NTF2-like"/>
    <property type="match status" value="1"/>
</dbReference>
<dbReference type="Proteomes" id="UP001232019">
    <property type="component" value="Chromosome"/>
</dbReference>
<reference evidence="2" key="1">
    <citation type="submission" date="2023-08" db="EMBL/GenBank/DDBJ databases">
        <title>Comparative genomics and taxonomic characterization of three novel marine species of genus Marivirga.</title>
        <authorList>
            <person name="Muhammad N."/>
            <person name="Kim S.-G."/>
        </authorList>
    </citation>
    <scope>NUCLEOTIDE SEQUENCE</scope>
    <source>
        <strain evidence="2">BKB1-2</strain>
    </source>
</reference>
<name>A0AA52EXS4_9BACT</name>
<dbReference type="EMBL" id="CP129968">
    <property type="protein sequence ID" value="WNB17706.1"/>
    <property type="molecule type" value="Genomic_DNA"/>
</dbReference>
<dbReference type="Gene3D" id="3.10.450.50">
    <property type="match status" value="1"/>
</dbReference>
<sequence>MKRLLLLSVFTLFLYPAFSQSSESDSVAIMAIIENVFDGMRESDTSKMAPHFHEEAKMQSLTVSTEGNKVSKLNGPEAWLNAVANNTSGKVWNEQVNNIKIISDGAVATAWMNYTFYLGDQLSHCGINSFQFIKMNEKWKIIYIIDSRLKDKCEMN</sequence>
<dbReference type="RefSeq" id="WP_322347203.1">
    <property type="nucleotide sequence ID" value="NZ_CP129968.2"/>
</dbReference>
<dbReference type="Pfam" id="PF12893">
    <property type="entry name" value="Lumazine_bd_2"/>
    <property type="match status" value="1"/>
</dbReference>
<evidence type="ECO:0000256" key="1">
    <source>
        <dbReference type="SAM" id="SignalP"/>
    </source>
</evidence>
<proteinExistence type="predicted"/>
<organism evidence="2">
    <name type="scientific">Marivirga arenosa</name>
    <dbReference type="NCBI Taxonomy" id="3059076"/>
    <lineage>
        <taxon>Bacteria</taxon>
        <taxon>Pseudomonadati</taxon>
        <taxon>Bacteroidota</taxon>
        <taxon>Cytophagia</taxon>
        <taxon>Cytophagales</taxon>
        <taxon>Marivirgaceae</taxon>
        <taxon>Marivirga</taxon>
    </lineage>
</organism>
<accession>A0AA52EXS4</accession>